<reference evidence="2" key="1">
    <citation type="submission" date="2022-11" db="UniProtKB">
        <authorList>
            <consortium name="WormBaseParasite"/>
        </authorList>
    </citation>
    <scope>IDENTIFICATION</scope>
</reference>
<evidence type="ECO:0000313" key="1">
    <source>
        <dbReference type="Proteomes" id="UP000887576"/>
    </source>
</evidence>
<protein>
    <submittedName>
        <fullName evidence="2">Palmitoyl-protein thioesterase 1</fullName>
    </submittedName>
</protein>
<organism evidence="1 2">
    <name type="scientific">Panagrolaimus sp. JU765</name>
    <dbReference type="NCBI Taxonomy" id="591449"/>
    <lineage>
        <taxon>Eukaryota</taxon>
        <taxon>Metazoa</taxon>
        <taxon>Ecdysozoa</taxon>
        <taxon>Nematoda</taxon>
        <taxon>Chromadorea</taxon>
        <taxon>Rhabditida</taxon>
        <taxon>Tylenchina</taxon>
        <taxon>Panagrolaimomorpha</taxon>
        <taxon>Panagrolaimoidea</taxon>
        <taxon>Panagrolaimidae</taxon>
        <taxon>Panagrolaimus</taxon>
    </lineage>
</organism>
<dbReference type="WBParaSite" id="JU765_v2.g12079.t1">
    <property type="protein sequence ID" value="JU765_v2.g12079.t1"/>
    <property type="gene ID" value="JU765_v2.g12079"/>
</dbReference>
<evidence type="ECO:0000313" key="2">
    <source>
        <dbReference type="WBParaSite" id="JU765_v2.g12079.t1"/>
    </source>
</evidence>
<dbReference type="Proteomes" id="UP000887576">
    <property type="component" value="Unplaced"/>
</dbReference>
<accession>A0AC34Q1M0</accession>
<proteinExistence type="predicted"/>
<name>A0AC34Q1M0_9BILA</name>
<sequence>MNPILLGLILFSFVEYSELAPSVQESDSTTKQRENWTIWKGNGTSPVPVVLWHGMGDSCCNPLSMGRIKKLLQKQVPGVYVHSLMLGGGVVSDTEHGYLANMNNLVAEACAIIRYDPKLKNGYHAMGFSQGGLFLRAVAQRCPDPPMFNLVSVGGPQQGIFGFPKCPGDTSICDWVRYLLDLGAYSSYVQNRVVQAQYWHDPYQKDDYKNKNIFLADLNNEKTQNEQYKTNLLKLKNFVLVKFKSDTMVIPKESEWFGFYPENNITRVLDMEETDLYKSDRIGIKTLKESNRLKFITTDGDHLEISEQDLTDKIIKPFFSGEPK</sequence>